<accession>A0A0N4WDD0</accession>
<dbReference type="Proteomes" id="UP000268014">
    <property type="component" value="Unassembled WGS sequence"/>
</dbReference>
<proteinExistence type="predicted"/>
<name>A0A0N4WDD0_HAEPC</name>
<evidence type="ECO:0000313" key="1">
    <source>
        <dbReference type="EMBL" id="VDO35234.1"/>
    </source>
</evidence>
<evidence type="ECO:0000313" key="2">
    <source>
        <dbReference type="Proteomes" id="UP000268014"/>
    </source>
</evidence>
<sequence>MPTILGTLADIRKLEVVNYRCGWLLQWYSRSLRRFAKILYEPNSPFCAHDNTL</sequence>
<evidence type="ECO:0000313" key="3">
    <source>
        <dbReference type="WBParaSite" id="HPLM_0000857501-mRNA-1"/>
    </source>
</evidence>
<gene>
    <name evidence="1" type="ORF">HPLM_LOCUS8567</name>
</gene>
<dbReference type="EMBL" id="UZAF01016887">
    <property type="protein sequence ID" value="VDO35234.1"/>
    <property type="molecule type" value="Genomic_DNA"/>
</dbReference>
<organism evidence="3">
    <name type="scientific">Haemonchus placei</name>
    <name type="common">Barber's pole worm</name>
    <dbReference type="NCBI Taxonomy" id="6290"/>
    <lineage>
        <taxon>Eukaryota</taxon>
        <taxon>Metazoa</taxon>
        <taxon>Ecdysozoa</taxon>
        <taxon>Nematoda</taxon>
        <taxon>Chromadorea</taxon>
        <taxon>Rhabditida</taxon>
        <taxon>Rhabditina</taxon>
        <taxon>Rhabditomorpha</taxon>
        <taxon>Strongyloidea</taxon>
        <taxon>Trichostrongylidae</taxon>
        <taxon>Haemonchus</taxon>
    </lineage>
</organism>
<dbReference type="WBParaSite" id="HPLM_0000857501-mRNA-1">
    <property type="protein sequence ID" value="HPLM_0000857501-mRNA-1"/>
    <property type="gene ID" value="HPLM_0000857501"/>
</dbReference>
<keyword evidence="2" id="KW-1185">Reference proteome</keyword>
<reference evidence="1 2" key="2">
    <citation type="submission" date="2018-11" db="EMBL/GenBank/DDBJ databases">
        <authorList>
            <consortium name="Pathogen Informatics"/>
        </authorList>
    </citation>
    <scope>NUCLEOTIDE SEQUENCE [LARGE SCALE GENOMIC DNA]</scope>
    <source>
        <strain evidence="1 2">MHpl1</strain>
    </source>
</reference>
<protein>
    <submittedName>
        <fullName evidence="1 3">Uncharacterized protein</fullName>
    </submittedName>
</protein>
<dbReference type="AlphaFoldDB" id="A0A0N4WDD0"/>
<reference evidence="3" key="1">
    <citation type="submission" date="2017-02" db="UniProtKB">
        <authorList>
            <consortium name="WormBaseParasite"/>
        </authorList>
    </citation>
    <scope>IDENTIFICATION</scope>
</reference>